<keyword evidence="2 5" id="KW-0812">Transmembrane</keyword>
<name>A0A7X0LUK5_9BACI</name>
<proteinExistence type="predicted"/>
<dbReference type="Pfam" id="PF12698">
    <property type="entry name" value="ABC2_membrane_3"/>
    <property type="match status" value="1"/>
</dbReference>
<gene>
    <name evidence="7" type="ORF">HNR53_001143</name>
</gene>
<feature type="transmembrane region" description="Helical" evidence="5">
    <location>
        <begin position="39"/>
        <end position="62"/>
    </location>
</feature>
<dbReference type="PANTHER" id="PTHR43077">
    <property type="entry name" value="TRANSPORT PERMEASE YVFS-RELATED"/>
    <property type="match status" value="1"/>
</dbReference>
<dbReference type="PANTHER" id="PTHR43077:SF10">
    <property type="entry name" value="TRANSPORT PERMEASE PROTEIN"/>
    <property type="match status" value="1"/>
</dbReference>
<dbReference type="InterPro" id="IPR051328">
    <property type="entry name" value="T7SS_ABC-Transporter"/>
</dbReference>
<feature type="domain" description="ABC-2 type transporter transmembrane" evidence="6">
    <location>
        <begin position="1"/>
        <end position="187"/>
    </location>
</feature>
<accession>A0A7X0LUK5</accession>
<keyword evidence="3 5" id="KW-1133">Transmembrane helix</keyword>
<dbReference type="EMBL" id="JACHGK010000002">
    <property type="protein sequence ID" value="MBB6444535.1"/>
    <property type="molecule type" value="Genomic_DNA"/>
</dbReference>
<evidence type="ECO:0000259" key="6">
    <source>
        <dbReference type="Pfam" id="PF12698"/>
    </source>
</evidence>
<dbReference type="InterPro" id="IPR013525">
    <property type="entry name" value="ABC2_TM"/>
</dbReference>
<evidence type="ECO:0000256" key="3">
    <source>
        <dbReference type="ARBA" id="ARBA00022989"/>
    </source>
</evidence>
<dbReference type="AlphaFoldDB" id="A0A7X0LUK5"/>
<dbReference type="GO" id="GO:0016020">
    <property type="term" value="C:membrane"/>
    <property type="evidence" value="ECO:0007669"/>
    <property type="project" value="UniProtKB-SubCell"/>
</dbReference>
<protein>
    <submittedName>
        <fullName evidence="7">ABC-2 type transport system permease protein</fullName>
    </submittedName>
</protein>
<keyword evidence="4 5" id="KW-0472">Membrane</keyword>
<evidence type="ECO:0000256" key="1">
    <source>
        <dbReference type="ARBA" id="ARBA00004141"/>
    </source>
</evidence>
<dbReference type="GO" id="GO:0140359">
    <property type="term" value="F:ABC-type transporter activity"/>
    <property type="evidence" value="ECO:0007669"/>
    <property type="project" value="InterPro"/>
</dbReference>
<feature type="transmembrane region" description="Helical" evidence="5">
    <location>
        <begin position="167"/>
        <end position="187"/>
    </location>
</feature>
<evidence type="ECO:0000256" key="4">
    <source>
        <dbReference type="ARBA" id="ARBA00023136"/>
    </source>
</evidence>
<reference evidence="7 8" key="1">
    <citation type="submission" date="2020-08" db="EMBL/GenBank/DDBJ databases">
        <title>Genomic Encyclopedia of Type Strains, Phase IV (KMG-IV): sequencing the most valuable type-strain genomes for metagenomic binning, comparative biology and taxonomic classification.</title>
        <authorList>
            <person name="Goeker M."/>
        </authorList>
    </citation>
    <scope>NUCLEOTIDE SEQUENCE [LARGE SCALE GENOMIC DNA]</scope>
    <source>
        <strain evidence="7 8">DSM 5391</strain>
    </source>
</reference>
<sequence length="193" mass="21167">MIMIIPMATMFIGYAATYSQELENNIPLRLDLFGINKRAVLAAKLLANLIFLIVATGIYFAVDVPLITMHAPTAGAVLLVVAVVILLGGILLVLSHSIANLLGKFGPTYAITMILYFGFLVLCGMMGVPVSQFPPIIQDIAKLLPMTYMGNDYLKIWKGESYDPTHFILSFVALAAVAVIVFMISLWKNRRTK</sequence>
<comment type="subcellular location">
    <subcellularLocation>
        <location evidence="1">Membrane</location>
        <topology evidence="1">Multi-pass membrane protein</topology>
    </subcellularLocation>
</comment>
<evidence type="ECO:0000256" key="2">
    <source>
        <dbReference type="ARBA" id="ARBA00022692"/>
    </source>
</evidence>
<keyword evidence="8" id="KW-1185">Reference proteome</keyword>
<dbReference type="Proteomes" id="UP000531594">
    <property type="component" value="Unassembled WGS sequence"/>
</dbReference>
<feature type="transmembrane region" description="Helical" evidence="5">
    <location>
        <begin position="74"/>
        <end position="94"/>
    </location>
</feature>
<organism evidence="7 8">
    <name type="scientific">Bacillus benzoevorans</name>
    <dbReference type="NCBI Taxonomy" id="1456"/>
    <lineage>
        <taxon>Bacteria</taxon>
        <taxon>Bacillati</taxon>
        <taxon>Bacillota</taxon>
        <taxon>Bacilli</taxon>
        <taxon>Bacillales</taxon>
        <taxon>Bacillaceae</taxon>
        <taxon>Bacillus</taxon>
    </lineage>
</organism>
<feature type="transmembrane region" description="Helical" evidence="5">
    <location>
        <begin position="106"/>
        <end position="128"/>
    </location>
</feature>
<evidence type="ECO:0000313" key="7">
    <source>
        <dbReference type="EMBL" id="MBB6444535.1"/>
    </source>
</evidence>
<evidence type="ECO:0000313" key="8">
    <source>
        <dbReference type="Proteomes" id="UP000531594"/>
    </source>
</evidence>
<evidence type="ECO:0000256" key="5">
    <source>
        <dbReference type="SAM" id="Phobius"/>
    </source>
</evidence>
<comment type="caution">
    <text evidence="7">The sequence shown here is derived from an EMBL/GenBank/DDBJ whole genome shotgun (WGS) entry which is preliminary data.</text>
</comment>